<organism evidence="1 2">
    <name type="scientific">Drosophila ananassae</name>
    <name type="common">Fruit fly</name>
    <dbReference type="NCBI Taxonomy" id="7217"/>
    <lineage>
        <taxon>Eukaryota</taxon>
        <taxon>Metazoa</taxon>
        <taxon>Ecdysozoa</taxon>
        <taxon>Arthropoda</taxon>
        <taxon>Hexapoda</taxon>
        <taxon>Insecta</taxon>
        <taxon>Pterygota</taxon>
        <taxon>Neoptera</taxon>
        <taxon>Endopterygota</taxon>
        <taxon>Diptera</taxon>
        <taxon>Brachycera</taxon>
        <taxon>Muscomorpha</taxon>
        <taxon>Ephydroidea</taxon>
        <taxon>Drosophilidae</taxon>
        <taxon>Drosophila</taxon>
        <taxon>Sophophora</taxon>
    </lineage>
</organism>
<proteinExistence type="predicted"/>
<dbReference type="Proteomes" id="UP000007801">
    <property type="component" value="Unassembled WGS sequence"/>
</dbReference>
<dbReference type="EMBL" id="CH902624">
    <property type="protein sequence ID" value="KPU74214.1"/>
    <property type="molecule type" value="Genomic_DNA"/>
</dbReference>
<dbReference type="PANTHER" id="PTHR10974">
    <property type="entry name" value="FI08016P-RELATED"/>
    <property type="match status" value="1"/>
</dbReference>
<name>A0A0P8XHB1_DROAN</name>
<dbReference type="PANTHER" id="PTHR10974:SF9">
    <property type="entry name" value="DUF229 DOMAIN CONTAINING PROTEIN-RELATED"/>
    <property type="match status" value="1"/>
</dbReference>
<dbReference type="InParanoid" id="A0A0P8XHB1"/>
<dbReference type="Pfam" id="PF02995">
    <property type="entry name" value="DUF229"/>
    <property type="match status" value="1"/>
</dbReference>
<sequence>MFGIESLSRLKLRSNFPMVHEYLKGEGWYEMQGYNRIGNDSFANMFTMLSGTSKNTATQTNYCKKKMKNCLNSLPMIWKDFDQANYMTAYAEEGSQGNTFPVFSTKPTDYYFRPFNLLGTQNLEKNANCLGRRTNHSYIFDFGRQYMQRYLKIRPIWGLFWANYGSLSSESLQQEILRDLLDLESDGVFDHTIMIFFGADHHKKGDFTRKMDKAFLDFHLPMMFIYLPPWFRKKYPKHTQALHLNQQRLSSNFDIYNTLMHIIQMGNGSSGSYQTSRDCPFCQSLFINLPWDRDCKKAGIPKEDCACQTKKEIHEYAVNTAPPRIINQINQYLSRNGFSQLEVRTKDAQNLHLGELLVESINNYLNEHELLKKCHILQLNSSKIIHQHKDYFTPFRTNSYRVKFSVNPQNVKFLTTVNYNSDLEKLEGVNVEHFSRLGDYTETSKCL</sequence>
<keyword evidence="2" id="KW-1185">Reference proteome</keyword>
<dbReference type="AlphaFoldDB" id="A0A0P8XHB1"/>
<evidence type="ECO:0000313" key="1">
    <source>
        <dbReference type="EMBL" id="KPU74214.1"/>
    </source>
</evidence>
<dbReference type="GO" id="GO:0005615">
    <property type="term" value="C:extracellular space"/>
    <property type="evidence" value="ECO:0007669"/>
    <property type="project" value="TreeGrafter"/>
</dbReference>
<dbReference type="FunFam" id="3.40.720.10:FF:000017">
    <property type="entry name" value="Predicted protein"/>
    <property type="match status" value="1"/>
</dbReference>
<accession>A0A0P8XHB1</accession>
<reference evidence="1 2" key="1">
    <citation type="journal article" date="2007" name="Nature">
        <title>Evolution of genes and genomes on the Drosophila phylogeny.</title>
        <authorList>
            <consortium name="Drosophila 12 Genomes Consortium"/>
            <person name="Clark A.G."/>
            <person name="Eisen M.B."/>
            <person name="Smith D.R."/>
            <person name="Bergman C.M."/>
            <person name="Oliver B."/>
            <person name="Markow T.A."/>
            <person name="Kaufman T.C."/>
            <person name="Kellis M."/>
            <person name="Gelbart W."/>
            <person name="Iyer V.N."/>
            <person name="Pollard D.A."/>
            <person name="Sackton T.B."/>
            <person name="Larracuente A.M."/>
            <person name="Singh N.D."/>
            <person name="Abad J.P."/>
            <person name="Abt D.N."/>
            <person name="Adryan B."/>
            <person name="Aguade M."/>
            <person name="Akashi H."/>
            <person name="Anderson W.W."/>
            <person name="Aquadro C.F."/>
            <person name="Ardell D.H."/>
            <person name="Arguello R."/>
            <person name="Artieri C.G."/>
            <person name="Barbash D.A."/>
            <person name="Barker D."/>
            <person name="Barsanti P."/>
            <person name="Batterham P."/>
            <person name="Batzoglou S."/>
            <person name="Begun D."/>
            <person name="Bhutkar A."/>
            <person name="Blanco E."/>
            <person name="Bosak S.A."/>
            <person name="Bradley R.K."/>
            <person name="Brand A.D."/>
            <person name="Brent M.R."/>
            <person name="Brooks A.N."/>
            <person name="Brown R.H."/>
            <person name="Butlin R.K."/>
            <person name="Caggese C."/>
            <person name="Calvi B.R."/>
            <person name="Bernardo de Carvalho A."/>
            <person name="Caspi A."/>
            <person name="Castrezana S."/>
            <person name="Celniker S.E."/>
            <person name="Chang J.L."/>
            <person name="Chapple C."/>
            <person name="Chatterji S."/>
            <person name="Chinwalla A."/>
            <person name="Civetta A."/>
            <person name="Clifton S.W."/>
            <person name="Comeron J.M."/>
            <person name="Costello J.C."/>
            <person name="Coyne J.A."/>
            <person name="Daub J."/>
            <person name="David R.G."/>
            <person name="Delcher A.L."/>
            <person name="Delehaunty K."/>
            <person name="Do C.B."/>
            <person name="Ebling H."/>
            <person name="Edwards K."/>
            <person name="Eickbush T."/>
            <person name="Evans J.D."/>
            <person name="Filipski A."/>
            <person name="Findeiss S."/>
            <person name="Freyhult E."/>
            <person name="Fulton L."/>
            <person name="Fulton R."/>
            <person name="Garcia A.C."/>
            <person name="Gardiner A."/>
            <person name="Garfield D.A."/>
            <person name="Garvin B.E."/>
            <person name="Gibson G."/>
            <person name="Gilbert D."/>
            <person name="Gnerre S."/>
            <person name="Godfrey J."/>
            <person name="Good R."/>
            <person name="Gotea V."/>
            <person name="Gravely B."/>
            <person name="Greenberg A.J."/>
            <person name="Griffiths-Jones S."/>
            <person name="Gross S."/>
            <person name="Guigo R."/>
            <person name="Gustafson E.A."/>
            <person name="Haerty W."/>
            <person name="Hahn M.W."/>
            <person name="Halligan D.L."/>
            <person name="Halpern A.L."/>
            <person name="Halter G.M."/>
            <person name="Han M.V."/>
            <person name="Heger A."/>
            <person name="Hillier L."/>
            <person name="Hinrichs A.S."/>
            <person name="Holmes I."/>
            <person name="Hoskins R.A."/>
            <person name="Hubisz M.J."/>
            <person name="Hultmark D."/>
            <person name="Huntley M.A."/>
            <person name="Jaffe D.B."/>
            <person name="Jagadeeshan S."/>
            <person name="Jeck W.R."/>
            <person name="Johnson J."/>
            <person name="Jones C.D."/>
            <person name="Jordan W.C."/>
            <person name="Karpen G.H."/>
            <person name="Kataoka E."/>
            <person name="Keightley P.D."/>
            <person name="Kheradpour P."/>
            <person name="Kirkness E.F."/>
            <person name="Koerich L.B."/>
            <person name="Kristiansen K."/>
            <person name="Kudrna D."/>
            <person name="Kulathinal R.J."/>
            <person name="Kumar S."/>
            <person name="Kwok R."/>
            <person name="Lander E."/>
            <person name="Langley C.H."/>
            <person name="Lapoint R."/>
            <person name="Lazzaro B.P."/>
            <person name="Lee S.J."/>
            <person name="Levesque L."/>
            <person name="Li R."/>
            <person name="Lin C.F."/>
            <person name="Lin M.F."/>
            <person name="Lindblad-Toh K."/>
            <person name="Llopart A."/>
            <person name="Long M."/>
            <person name="Low L."/>
            <person name="Lozovsky E."/>
            <person name="Lu J."/>
            <person name="Luo M."/>
            <person name="Machado C.A."/>
            <person name="Makalowski W."/>
            <person name="Marzo M."/>
            <person name="Matsuda M."/>
            <person name="Matzkin L."/>
            <person name="McAllister B."/>
            <person name="McBride C.S."/>
            <person name="McKernan B."/>
            <person name="McKernan K."/>
            <person name="Mendez-Lago M."/>
            <person name="Minx P."/>
            <person name="Mollenhauer M.U."/>
            <person name="Montooth K."/>
            <person name="Mount S.M."/>
            <person name="Mu X."/>
            <person name="Myers E."/>
            <person name="Negre B."/>
            <person name="Newfeld S."/>
            <person name="Nielsen R."/>
            <person name="Noor M.A."/>
            <person name="O'Grady P."/>
            <person name="Pachter L."/>
            <person name="Papaceit M."/>
            <person name="Parisi M.J."/>
            <person name="Parisi M."/>
            <person name="Parts L."/>
            <person name="Pedersen J.S."/>
            <person name="Pesole G."/>
            <person name="Phillippy A.M."/>
            <person name="Ponting C.P."/>
            <person name="Pop M."/>
            <person name="Porcelli D."/>
            <person name="Powell J.R."/>
            <person name="Prohaska S."/>
            <person name="Pruitt K."/>
            <person name="Puig M."/>
            <person name="Quesneville H."/>
            <person name="Ram K.R."/>
            <person name="Rand D."/>
            <person name="Rasmussen M.D."/>
            <person name="Reed L.K."/>
            <person name="Reenan R."/>
            <person name="Reily A."/>
            <person name="Remington K.A."/>
            <person name="Rieger T.T."/>
            <person name="Ritchie M.G."/>
            <person name="Robin C."/>
            <person name="Rogers Y.H."/>
            <person name="Rohde C."/>
            <person name="Rozas J."/>
            <person name="Rubenfield M.J."/>
            <person name="Ruiz A."/>
            <person name="Russo S."/>
            <person name="Salzberg S.L."/>
            <person name="Sanchez-Gracia A."/>
            <person name="Saranga D.J."/>
            <person name="Sato H."/>
            <person name="Schaeffer S.W."/>
            <person name="Schatz M.C."/>
            <person name="Schlenke T."/>
            <person name="Schwartz R."/>
            <person name="Segarra C."/>
            <person name="Singh R.S."/>
            <person name="Sirot L."/>
            <person name="Sirota M."/>
            <person name="Sisneros N.B."/>
            <person name="Smith C.D."/>
            <person name="Smith T.F."/>
            <person name="Spieth J."/>
            <person name="Stage D.E."/>
            <person name="Stark A."/>
            <person name="Stephan W."/>
            <person name="Strausberg R.L."/>
            <person name="Strempel S."/>
            <person name="Sturgill D."/>
            <person name="Sutton G."/>
            <person name="Sutton G.G."/>
            <person name="Tao W."/>
            <person name="Teichmann S."/>
            <person name="Tobari Y.N."/>
            <person name="Tomimura Y."/>
            <person name="Tsolas J.M."/>
            <person name="Valente V.L."/>
            <person name="Venter E."/>
            <person name="Venter J.C."/>
            <person name="Vicario S."/>
            <person name="Vieira F.G."/>
            <person name="Vilella A.J."/>
            <person name="Villasante A."/>
            <person name="Walenz B."/>
            <person name="Wang J."/>
            <person name="Wasserman M."/>
            <person name="Watts T."/>
            <person name="Wilson D."/>
            <person name="Wilson R.K."/>
            <person name="Wing R.A."/>
            <person name="Wolfner M.F."/>
            <person name="Wong A."/>
            <person name="Wong G.K."/>
            <person name="Wu C.I."/>
            <person name="Wu G."/>
            <person name="Yamamoto D."/>
            <person name="Yang H.P."/>
            <person name="Yang S.P."/>
            <person name="Yorke J.A."/>
            <person name="Yoshida K."/>
            <person name="Zdobnov E."/>
            <person name="Zhang P."/>
            <person name="Zhang Y."/>
            <person name="Zimin A.V."/>
            <person name="Baldwin J."/>
            <person name="Abdouelleil A."/>
            <person name="Abdulkadir J."/>
            <person name="Abebe A."/>
            <person name="Abera B."/>
            <person name="Abreu J."/>
            <person name="Acer S.C."/>
            <person name="Aftuck L."/>
            <person name="Alexander A."/>
            <person name="An P."/>
            <person name="Anderson E."/>
            <person name="Anderson S."/>
            <person name="Arachi H."/>
            <person name="Azer M."/>
            <person name="Bachantsang P."/>
            <person name="Barry A."/>
            <person name="Bayul T."/>
            <person name="Berlin A."/>
            <person name="Bessette D."/>
            <person name="Bloom T."/>
            <person name="Blye J."/>
            <person name="Boguslavskiy L."/>
            <person name="Bonnet C."/>
            <person name="Boukhgalter B."/>
            <person name="Bourzgui I."/>
            <person name="Brown A."/>
            <person name="Cahill P."/>
            <person name="Channer S."/>
            <person name="Cheshatsang Y."/>
            <person name="Chuda L."/>
            <person name="Citroen M."/>
            <person name="Collymore A."/>
            <person name="Cooke P."/>
            <person name="Costello M."/>
            <person name="D'Aco K."/>
            <person name="Daza R."/>
            <person name="De Haan G."/>
            <person name="DeGray S."/>
            <person name="DeMaso C."/>
            <person name="Dhargay N."/>
            <person name="Dooley K."/>
            <person name="Dooley E."/>
            <person name="Doricent M."/>
            <person name="Dorje P."/>
            <person name="Dorjee K."/>
            <person name="Dupes A."/>
            <person name="Elong R."/>
            <person name="Falk J."/>
            <person name="Farina A."/>
            <person name="Faro S."/>
            <person name="Ferguson D."/>
            <person name="Fisher S."/>
            <person name="Foley C.D."/>
            <person name="Franke A."/>
            <person name="Friedrich D."/>
            <person name="Gadbois L."/>
            <person name="Gearin G."/>
            <person name="Gearin C.R."/>
            <person name="Giannoukos G."/>
            <person name="Goode T."/>
            <person name="Graham J."/>
            <person name="Grandbois E."/>
            <person name="Grewal S."/>
            <person name="Gyaltsen K."/>
            <person name="Hafez N."/>
            <person name="Hagos B."/>
            <person name="Hall J."/>
            <person name="Henson C."/>
            <person name="Hollinger A."/>
            <person name="Honan T."/>
            <person name="Huard M.D."/>
            <person name="Hughes L."/>
            <person name="Hurhula B."/>
            <person name="Husby M.E."/>
            <person name="Kamat A."/>
            <person name="Kanga B."/>
            <person name="Kashin S."/>
            <person name="Khazanovich D."/>
            <person name="Kisner P."/>
            <person name="Lance K."/>
            <person name="Lara M."/>
            <person name="Lee W."/>
            <person name="Lennon N."/>
            <person name="Letendre F."/>
            <person name="LeVine R."/>
            <person name="Lipovsky A."/>
            <person name="Liu X."/>
            <person name="Liu J."/>
            <person name="Liu S."/>
            <person name="Lokyitsang T."/>
            <person name="Lokyitsang Y."/>
            <person name="Lubonja R."/>
            <person name="Lui A."/>
            <person name="MacDonald P."/>
            <person name="Magnisalis V."/>
            <person name="Maru K."/>
            <person name="Matthews C."/>
            <person name="McCusker W."/>
            <person name="McDonough S."/>
            <person name="Mehta T."/>
            <person name="Meldrim J."/>
            <person name="Meneus L."/>
            <person name="Mihai O."/>
            <person name="Mihalev A."/>
            <person name="Mihova T."/>
            <person name="Mittelman R."/>
            <person name="Mlenga V."/>
            <person name="Montmayeur A."/>
            <person name="Mulrain L."/>
            <person name="Navidi A."/>
            <person name="Naylor J."/>
            <person name="Negash T."/>
            <person name="Nguyen T."/>
            <person name="Nguyen N."/>
            <person name="Nicol R."/>
            <person name="Norbu C."/>
            <person name="Norbu N."/>
            <person name="Novod N."/>
            <person name="O'Neill B."/>
            <person name="Osman S."/>
            <person name="Markiewicz E."/>
            <person name="Oyono O.L."/>
            <person name="Patti C."/>
            <person name="Phunkhang P."/>
            <person name="Pierre F."/>
            <person name="Priest M."/>
            <person name="Raghuraman S."/>
            <person name="Rege F."/>
            <person name="Reyes R."/>
            <person name="Rise C."/>
            <person name="Rogov P."/>
            <person name="Ross K."/>
            <person name="Ryan E."/>
            <person name="Settipalli S."/>
            <person name="Shea T."/>
            <person name="Sherpa N."/>
            <person name="Shi L."/>
            <person name="Shih D."/>
            <person name="Sparrow T."/>
            <person name="Spaulding J."/>
            <person name="Stalker J."/>
            <person name="Stange-Thomann N."/>
            <person name="Stavropoulos S."/>
            <person name="Stone C."/>
            <person name="Strader C."/>
            <person name="Tesfaye S."/>
            <person name="Thomson T."/>
            <person name="Thoulutsang Y."/>
            <person name="Thoulutsang D."/>
            <person name="Topham K."/>
            <person name="Topping I."/>
            <person name="Tsamla T."/>
            <person name="Vassiliev H."/>
            <person name="Vo A."/>
            <person name="Wangchuk T."/>
            <person name="Wangdi T."/>
            <person name="Weiand M."/>
            <person name="Wilkinson J."/>
            <person name="Wilson A."/>
            <person name="Yadav S."/>
            <person name="Young G."/>
            <person name="Yu Q."/>
            <person name="Zembek L."/>
            <person name="Zhong D."/>
            <person name="Zimmer A."/>
            <person name="Zwirko Z."/>
            <person name="Jaffe D.B."/>
            <person name="Alvarez P."/>
            <person name="Brockman W."/>
            <person name="Butler J."/>
            <person name="Chin C."/>
            <person name="Gnerre S."/>
            <person name="Grabherr M."/>
            <person name="Kleber M."/>
            <person name="Mauceli E."/>
            <person name="MacCallum I."/>
        </authorList>
    </citation>
    <scope>NUCLEOTIDE SEQUENCE [LARGE SCALE GENOMIC DNA]</scope>
    <source>
        <strain evidence="2">Tucson 14024-0371.13</strain>
    </source>
</reference>
<dbReference type="OrthoDB" id="6488626at2759"/>
<dbReference type="CDD" id="cd16021">
    <property type="entry name" value="ALP_like"/>
    <property type="match status" value="1"/>
</dbReference>
<gene>
    <name evidence="1" type="primary">Dana\GF26245</name>
    <name evidence="1" type="ORF">GF26245</name>
</gene>
<protein>
    <submittedName>
        <fullName evidence="1">Uncharacterized protein</fullName>
    </submittedName>
</protein>
<evidence type="ECO:0000313" key="2">
    <source>
        <dbReference type="Proteomes" id="UP000007801"/>
    </source>
</evidence>
<dbReference type="InterPro" id="IPR004245">
    <property type="entry name" value="DUF229"/>
</dbReference>
<dbReference type="STRING" id="7217.A0A0P8XHB1"/>